<sequence>MAIAWRCKGFVYMRRALKCSSSLPSSCRDVRESCLEAHRMLGGAHGLASSRENGGEHVNDTKSSKQVLEISLGSAEHMATPSNEGSSSASLSSSETISVTFVDKHGDEKSIKVPVGMSMLEAAHQNDIELEGACEGSLACSTCHVIVMDEKYYSKLPEPTDEENDMLDLAFGLTETSRLGCQVLAKPELDGMRLALPSATRNFAVDGYVPKPH</sequence>
<dbReference type="CDD" id="cd00207">
    <property type="entry name" value="fer2"/>
    <property type="match status" value="1"/>
</dbReference>
<evidence type="ECO:0000256" key="7">
    <source>
        <dbReference type="ARBA" id="ARBA00023004"/>
    </source>
</evidence>
<dbReference type="SUPFAM" id="SSF54292">
    <property type="entry name" value="2Fe-2S ferredoxin-like"/>
    <property type="match status" value="1"/>
</dbReference>
<comment type="cofactor">
    <cofactor evidence="9">
        <name>[2Fe-2S] cluster</name>
        <dbReference type="ChEBI" id="CHEBI:190135"/>
    </cofactor>
</comment>
<dbReference type="PROSITE" id="PS00814">
    <property type="entry name" value="ADX"/>
    <property type="match status" value="1"/>
</dbReference>
<dbReference type="InterPro" id="IPR012675">
    <property type="entry name" value="Beta-grasp_dom_sf"/>
</dbReference>
<keyword evidence="13" id="KW-1185">Reference proteome</keyword>
<dbReference type="InterPro" id="IPR001055">
    <property type="entry name" value="Adrenodoxin-like"/>
</dbReference>
<evidence type="ECO:0000256" key="1">
    <source>
        <dbReference type="ARBA" id="ARBA00010914"/>
    </source>
</evidence>
<dbReference type="OrthoDB" id="268593at2759"/>
<evidence type="ECO:0000256" key="10">
    <source>
        <dbReference type="SAM" id="MobiDB-lite"/>
    </source>
</evidence>
<evidence type="ECO:0000256" key="8">
    <source>
        <dbReference type="ARBA" id="ARBA00023014"/>
    </source>
</evidence>
<keyword evidence="4" id="KW-0001">2Fe-2S</keyword>
<evidence type="ECO:0000256" key="5">
    <source>
        <dbReference type="ARBA" id="ARBA00022723"/>
    </source>
</evidence>
<evidence type="ECO:0000259" key="11">
    <source>
        <dbReference type="PROSITE" id="PS51085"/>
    </source>
</evidence>
<evidence type="ECO:0000256" key="6">
    <source>
        <dbReference type="ARBA" id="ARBA00022982"/>
    </source>
</evidence>
<keyword evidence="6" id="KW-0249">Electron transport</keyword>
<dbReference type="PRINTS" id="PR00355">
    <property type="entry name" value="ADRENODOXIN"/>
</dbReference>
<dbReference type="InterPro" id="IPR001041">
    <property type="entry name" value="2Fe-2S_ferredoxin-type"/>
</dbReference>
<dbReference type="GO" id="GO:0046872">
    <property type="term" value="F:metal ion binding"/>
    <property type="evidence" value="ECO:0007669"/>
    <property type="project" value="UniProtKB-KW"/>
</dbReference>
<dbReference type="GO" id="GO:0005739">
    <property type="term" value="C:mitochondrion"/>
    <property type="evidence" value="ECO:0007669"/>
    <property type="project" value="TreeGrafter"/>
</dbReference>
<dbReference type="Gene3D" id="3.10.20.30">
    <property type="match status" value="1"/>
</dbReference>
<keyword evidence="3" id="KW-0813">Transport</keyword>
<reference evidence="12" key="1">
    <citation type="submission" date="2021-01" db="EMBL/GenBank/DDBJ databases">
        <title>Adiantum capillus-veneris genome.</title>
        <authorList>
            <person name="Fang Y."/>
            <person name="Liao Q."/>
        </authorList>
    </citation>
    <scope>NUCLEOTIDE SEQUENCE</scope>
    <source>
        <strain evidence="12">H3</strain>
        <tissue evidence="12">Leaf</tissue>
    </source>
</reference>
<evidence type="ECO:0000256" key="3">
    <source>
        <dbReference type="ARBA" id="ARBA00022448"/>
    </source>
</evidence>
<dbReference type="GO" id="GO:0051537">
    <property type="term" value="F:2 iron, 2 sulfur cluster binding"/>
    <property type="evidence" value="ECO:0007669"/>
    <property type="project" value="UniProtKB-KW"/>
</dbReference>
<dbReference type="AlphaFoldDB" id="A0A9D4U0G5"/>
<gene>
    <name evidence="12" type="ORF">GOP47_0025241</name>
</gene>
<keyword evidence="7" id="KW-0408">Iron</keyword>
<feature type="domain" description="2Fe-2S ferredoxin-type" evidence="11">
    <location>
        <begin position="97"/>
        <end position="200"/>
    </location>
</feature>
<evidence type="ECO:0000256" key="9">
    <source>
        <dbReference type="ARBA" id="ARBA00034078"/>
    </source>
</evidence>
<evidence type="ECO:0000313" key="13">
    <source>
        <dbReference type="Proteomes" id="UP000886520"/>
    </source>
</evidence>
<dbReference type="PROSITE" id="PS51085">
    <property type="entry name" value="2FE2S_FER_2"/>
    <property type="match status" value="1"/>
</dbReference>
<dbReference type="EMBL" id="JABFUD020000025">
    <property type="protein sequence ID" value="KAI5058922.1"/>
    <property type="molecule type" value="Genomic_DNA"/>
</dbReference>
<feature type="region of interest" description="Disordered" evidence="10">
    <location>
        <begin position="45"/>
        <end position="65"/>
    </location>
</feature>
<name>A0A9D4U0G5_ADICA</name>
<feature type="compositionally biased region" description="Basic and acidic residues" evidence="10">
    <location>
        <begin position="53"/>
        <end position="63"/>
    </location>
</feature>
<dbReference type="InterPro" id="IPR018298">
    <property type="entry name" value="Adrenodoxin_Fe-S_BS"/>
</dbReference>
<comment type="similarity">
    <text evidence="1">Belongs to the adrenodoxin/putidaredoxin family.</text>
</comment>
<dbReference type="PANTHER" id="PTHR23426">
    <property type="entry name" value="FERREDOXIN/ADRENODOXIN"/>
    <property type="match status" value="1"/>
</dbReference>
<evidence type="ECO:0000313" key="12">
    <source>
        <dbReference type="EMBL" id="KAI5058922.1"/>
    </source>
</evidence>
<comment type="caution">
    <text evidence="12">The sequence shown here is derived from an EMBL/GenBank/DDBJ whole genome shotgun (WGS) entry which is preliminary data.</text>
</comment>
<dbReference type="GO" id="GO:0140647">
    <property type="term" value="P:P450-containing electron transport chain"/>
    <property type="evidence" value="ECO:0007669"/>
    <property type="project" value="InterPro"/>
</dbReference>
<dbReference type="GO" id="GO:0009055">
    <property type="term" value="F:electron transfer activity"/>
    <property type="evidence" value="ECO:0007669"/>
    <property type="project" value="TreeGrafter"/>
</dbReference>
<evidence type="ECO:0000256" key="2">
    <source>
        <dbReference type="ARBA" id="ARBA00019395"/>
    </source>
</evidence>
<dbReference type="Pfam" id="PF00111">
    <property type="entry name" value="Fer2"/>
    <property type="match status" value="1"/>
</dbReference>
<dbReference type="InterPro" id="IPR036010">
    <property type="entry name" value="2Fe-2S_ferredoxin-like_sf"/>
</dbReference>
<protein>
    <recommendedName>
        <fullName evidence="2">2Fe-2S ferredoxin</fullName>
    </recommendedName>
</protein>
<keyword evidence="8" id="KW-0411">Iron-sulfur</keyword>
<keyword evidence="5" id="KW-0479">Metal-binding</keyword>
<dbReference type="Proteomes" id="UP000886520">
    <property type="component" value="Chromosome 25"/>
</dbReference>
<accession>A0A9D4U0G5</accession>
<organism evidence="12 13">
    <name type="scientific">Adiantum capillus-veneris</name>
    <name type="common">Maidenhair fern</name>
    <dbReference type="NCBI Taxonomy" id="13818"/>
    <lineage>
        <taxon>Eukaryota</taxon>
        <taxon>Viridiplantae</taxon>
        <taxon>Streptophyta</taxon>
        <taxon>Embryophyta</taxon>
        <taxon>Tracheophyta</taxon>
        <taxon>Polypodiopsida</taxon>
        <taxon>Polypodiidae</taxon>
        <taxon>Polypodiales</taxon>
        <taxon>Pteridineae</taxon>
        <taxon>Pteridaceae</taxon>
        <taxon>Vittarioideae</taxon>
        <taxon>Adiantum</taxon>
    </lineage>
</organism>
<proteinExistence type="inferred from homology"/>
<dbReference type="PANTHER" id="PTHR23426:SF72">
    <property type="entry name" value="2FE-2S FERREDOXIN-TYPE DOMAIN-CONTAINING PROTEIN"/>
    <property type="match status" value="1"/>
</dbReference>
<evidence type="ECO:0000256" key="4">
    <source>
        <dbReference type="ARBA" id="ARBA00022714"/>
    </source>
</evidence>